<sequence>MAGPLGGNRSTFFAGPAHAPPVNSDAATMACPLCKKDIKVGTGGAANLEIHKGRSQCLKSQEENKKKDKKPMKNAKLAGFGFVKKIARAISPKVSDPPPVRPVSREPTELESEPESSRTSPIHGPLESSRGSSLQPSARSTSPLTLLPFIYPFSEHSGFHSEGGFSEADIPIFEVEDSPCPNPVVQNTVVLDSRPCPGIQIEFPAGQNAHLSYPFGVHAKYRLPWSYRSEGDRFFLRSTVCKNQARLSAACKKCEALRKNDFLIGILDRISNGVKAGSTNIWFPIGGLLEKVGHQFDQLDALRATKLNDARKLVQKMAELDLHKQLMMAIASGDVQRVAPLLQAGINHGESVGAILERFYRACVDVYREGPLYNPKGFTKDEYMVMICVLRLGGARLADILHRALGLPGLTTVRKHAVIRPLRASPGLPTVEEIVENIDAYTDGEDVPVGPAQIIHRVVMLDEIAVERRARWDDKTNMILGACREHCKATSLEFAAMEDATRFFEDLRNDDVHLASEATVVAFGALAKDPQMYNPRPICISGTCKHETGSQHADFLRIVNSAAEQRRTHGNITYRTISFASDGEAKRGAAFVKEFMKFQLQDSSPIYPLLSPLVFMNFQVGPDDITPDKDFRHVIKTLRNLLMRRTGSKVLGQHIKPAFIKQHLRAVGLTKERIDILLNPNDKQDVPLGYQLLKELWSLPDALPLDNPGFCSTRRALQTLGKLGYYLVMPYICITLSLRDQLTYLSTAAHLLLILFTSNRAGTECMANQTFINIMLMIKNGFFCVAKAKIDIPDSEFFLILLGTNREEKLFGLIRTAVGPDSNVDIYQLAGRASNLTEVSKILSLRPEWDRGPRRLHLPAIINESGDVSQKADQVSPASWVGNVRVSTAVPQGCWKAGRTNAERLIPTGADALLRCAQIPGFDILAPFGKSLVGVPDAVEAFHPDPVPDAIDAFHPDPELGRPVASDENTAETEQLSNEPDIEDIIAIADSTRNKKHSPHIFVDGKKVSKATILSNLMQGRSSRLSTDRTRRVAGIGAFNNSSPTDMITFNGPLGTPSLRIGNPVATMVNCEGNLFLAIAQVNGIVFGSQETESISLDLLPDRGTKVSFQILRLVAASVEDDPSTVHDWRWSLAFESTFNGVPGALIHPLNPTVSNRNPGKPTYLFSSPVLITVGATVFSQTPGLAKGIPQCKRTDRFPYRHNGKACFLIDDGEWTRGEFKSSGEAQECPKCDPPVPLKSKNNQRTLCHNGAHILFDPSIQRSDQPCGLCMRPFPMCSFELTKTEASSAVRQVDWRRSKCLNPLTFQMSAAKTSTTNSPCTNHMIICPLQCEQCIWTYNLDAHCLGPPHNLASLHSVPRVYQMAPGEEAAMQKIWDERQMYPKPRNLKNQKGTKPLLISAAHSATNALHLGETNLRASSVDSEERPGVDDDVPTDLESDNGADSDSYQGDASNDENGAAEMDSRSDISELEYFDEPTVEHPGLAPLQPLFDDDVDQEIQRCVAPGMDYKSGNVDHTGPYSVQTDDPPSESLALRKFMDYNSSAMSPSAVQTQLPPAAITASTSTITPAAAINATTTNAGPLKRTRNVTTTERKKVCDCGLKLTEEEKADPGVSIKCIKLGCESIWSAWGWKSALRDGYVGRVGVKRGVRRRIVEV</sequence>
<protein>
    <submittedName>
        <fullName evidence="2">Uncharacterized protein</fullName>
    </submittedName>
</protein>
<organism evidence="2 3">
    <name type="scientific">Mycena maculata</name>
    <dbReference type="NCBI Taxonomy" id="230809"/>
    <lineage>
        <taxon>Eukaryota</taxon>
        <taxon>Fungi</taxon>
        <taxon>Dikarya</taxon>
        <taxon>Basidiomycota</taxon>
        <taxon>Agaricomycotina</taxon>
        <taxon>Agaricomycetes</taxon>
        <taxon>Agaricomycetidae</taxon>
        <taxon>Agaricales</taxon>
        <taxon>Marasmiineae</taxon>
        <taxon>Mycenaceae</taxon>
        <taxon>Mycena</taxon>
    </lineage>
</organism>
<dbReference type="EMBL" id="JARJLG010000231">
    <property type="protein sequence ID" value="KAJ7725135.1"/>
    <property type="molecule type" value="Genomic_DNA"/>
</dbReference>
<accession>A0AAD7MNM9</accession>
<comment type="caution">
    <text evidence="2">The sequence shown here is derived from an EMBL/GenBank/DDBJ whole genome shotgun (WGS) entry which is preliminary data.</text>
</comment>
<gene>
    <name evidence="2" type="ORF">DFH07DRAFT_946256</name>
</gene>
<reference evidence="2" key="1">
    <citation type="submission" date="2023-03" db="EMBL/GenBank/DDBJ databases">
        <title>Massive genome expansion in bonnet fungi (Mycena s.s.) driven by repeated elements and novel gene families across ecological guilds.</title>
        <authorList>
            <consortium name="Lawrence Berkeley National Laboratory"/>
            <person name="Harder C.B."/>
            <person name="Miyauchi S."/>
            <person name="Viragh M."/>
            <person name="Kuo A."/>
            <person name="Thoen E."/>
            <person name="Andreopoulos B."/>
            <person name="Lu D."/>
            <person name="Skrede I."/>
            <person name="Drula E."/>
            <person name="Henrissat B."/>
            <person name="Morin E."/>
            <person name="Kohler A."/>
            <person name="Barry K."/>
            <person name="LaButti K."/>
            <person name="Morin E."/>
            <person name="Salamov A."/>
            <person name="Lipzen A."/>
            <person name="Mereny Z."/>
            <person name="Hegedus B."/>
            <person name="Baldrian P."/>
            <person name="Stursova M."/>
            <person name="Weitz H."/>
            <person name="Taylor A."/>
            <person name="Grigoriev I.V."/>
            <person name="Nagy L.G."/>
            <person name="Martin F."/>
            <person name="Kauserud H."/>
        </authorList>
    </citation>
    <scope>NUCLEOTIDE SEQUENCE</scope>
    <source>
        <strain evidence="2">CBHHK188m</strain>
    </source>
</reference>
<feature type="compositionally biased region" description="Polar residues" evidence="1">
    <location>
        <begin position="129"/>
        <end position="139"/>
    </location>
</feature>
<name>A0AAD7MNM9_9AGAR</name>
<feature type="region of interest" description="Disordered" evidence="1">
    <location>
        <begin position="956"/>
        <end position="977"/>
    </location>
</feature>
<evidence type="ECO:0000256" key="1">
    <source>
        <dbReference type="SAM" id="MobiDB-lite"/>
    </source>
</evidence>
<dbReference type="Proteomes" id="UP001215280">
    <property type="component" value="Unassembled WGS sequence"/>
</dbReference>
<feature type="compositionally biased region" description="Acidic residues" evidence="1">
    <location>
        <begin position="1429"/>
        <end position="1442"/>
    </location>
</feature>
<feature type="region of interest" description="Disordered" evidence="1">
    <location>
        <begin position="93"/>
        <end position="139"/>
    </location>
</feature>
<evidence type="ECO:0000313" key="3">
    <source>
        <dbReference type="Proteomes" id="UP001215280"/>
    </source>
</evidence>
<feature type="compositionally biased region" description="Polar residues" evidence="1">
    <location>
        <begin position="1443"/>
        <end position="1455"/>
    </location>
</feature>
<feature type="region of interest" description="Disordered" evidence="1">
    <location>
        <begin position="1416"/>
        <end position="1464"/>
    </location>
</feature>
<evidence type="ECO:0000313" key="2">
    <source>
        <dbReference type="EMBL" id="KAJ7725135.1"/>
    </source>
</evidence>
<keyword evidence="3" id="KW-1185">Reference proteome</keyword>
<proteinExistence type="predicted"/>